<name>A0AAV1ALG5_VICFA</name>
<gene>
    <name evidence="1" type="ORF">VFH_IV152720</name>
</gene>
<keyword evidence="2" id="KW-1185">Reference proteome</keyword>
<accession>A0AAV1ALG5</accession>
<dbReference type="PANTHER" id="PTHR33710">
    <property type="entry name" value="BNAC02G09200D PROTEIN"/>
    <property type="match status" value="1"/>
</dbReference>
<protein>
    <submittedName>
        <fullName evidence="1">Uncharacterized protein</fullName>
    </submittedName>
</protein>
<dbReference type="Proteomes" id="UP001157006">
    <property type="component" value="Chromosome 4"/>
</dbReference>
<evidence type="ECO:0000313" key="2">
    <source>
        <dbReference type="Proteomes" id="UP001157006"/>
    </source>
</evidence>
<dbReference type="EMBL" id="OX451739">
    <property type="protein sequence ID" value="CAI8609840.1"/>
    <property type="molecule type" value="Genomic_DNA"/>
</dbReference>
<dbReference type="AlphaFoldDB" id="A0AAV1ALG5"/>
<organism evidence="1 2">
    <name type="scientific">Vicia faba</name>
    <name type="common">Broad bean</name>
    <name type="synonym">Faba vulgaris</name>
    <dbReference type="NCBI Taxonomy" id="3906"/>
    <lineage>
        <taxon>Eukaryota</taxon>
        <taxon>Viridiplantae</taxon>
        <taxon>Streptophyta</taxon>
        <taxon>Embryophyta</taxon>
        <taxon>Tracheophyta</taxon>
        <taxon>Spermatophyta</taxon>
        <taxon>Magnoliopsida</taxon>
        <taxon>eudicotyledons</taxon>
        <taxon>Gunneridae</taxon>
        <taxon>Pentapetalae</taxon>
        <taxon>rosids</taxon>
        <taxon>fabids</taxon>
        <taxon>Fabales</taxon>
        <taxon>Fabaceae</taxon>
        <taxon>Papilionoideae</taxon>
        <taxon>50 kb inversion clade</taxon>
        <taxon>NPAAA clade</taxon>
        <taxon>Hologalegina</taxon>
        <taxon>IRL clade</taxon>
        <taxon>Fabeae</taxon>
        <taxon>Vicia</taxon>
    </lineage>
</organism>
<proteinExistence type="predicted"/>
<dbReference type="Gene3D" id="3.60.10.10">
    <property type="entry name" value="Endonuclease/exonuclease/phosphatase"/>
    <property type="match status" value="1"/>
</dbReference>
<dbReference type="SUPFAM" id="SSF56219">
    <property type="entry name" value="DNase I-like"/>
    <property type="match status" value="1"/>
</dbReference>
<evidence type="ECO:0000313" key="1">
    <source>
        <dbReference type="EMBL" id="CAI8609840.1"/>
    </source>
</evidence>
<dbReference type="InterPro" id="IPR036691">
    <property type="entry name" value="Endo/exonu/phosph_ase_sf"/>
</dbReference>
<dbReference type="PANTHER" id="PTHR33710:SF64">
    <property type="entry name" value="ENDONUCLEASE_EXONUCLEASE_PHOSPHATASE DOMAIN-CONTAINING PROTEIN"/>
    <property type="match status" value="1"/>
</dbReference>
<reference evidence="1 2" key="1">
    <citation type="submission" date="2023-01" db="EMBL/GenBank/DDBJ databases">
        <authorList>
            <person name="Kreplak J."/>
        </authorList>
    </citation>
    <scope>NUCLEOTIDE SEQUENCE [LARGE SCALE GENOMIC DNA]</scope>
</reference>
<sequence>MCHFVNIYSSCDISLKMKMWEEIIRYKQKWVGEWCLGGDFNTIRFINKIIGRGVYSRLLDSTEFNDFIALSELVNLPTGSVKFSWCRGRLGSLSRIDQFLLSEGFVEMMFAASQEIGVKDISNHSLVWLKCNNLNWVKKLFRTLN</sequence>